<dbReference type="GO" id="GO:0046872">
    <property type="term" value="F:metal ion binding"/>
    <property type="evidence" value="ECO:0007669"/>
    <property type="project" value="InterPro"/>
</dbReference>
<feature type="domain" description="ATP-grasp" evidence="14">
    <location>
        <begin position="221"/>
        <end position="478"/>
    </location>
</feature>
<dbReference type="PANTHER" id="PTHR23135:SF18">
    <property type="entry name" value="CYANOPHYCIN SYNTHETASE"/>
    <property type="match status" value="1"/>
</dbReference>
<dbReference type="RefSeq" id="WP_353719908.1">
    <property type="nucleotide sequence ID" value="NZ_CP159289.1"/>
</dbReference>
<evidence type="ECO:0000256" key="5">
    <source>
        <dbReference type="ARBA" id="ARBA00013005"/>
    </source>
</evidence>
<dbReference type="EC" id="6.3.2.29" evidence="5"/>
<comment type="similarity">
    <text evidence="2">In the C-terminal section; belongs to the MurCDEF family.</text>
</comment>
<dbReference type="InterPro" id="IPR011810">
    <property type="entry name" value="Cya_phycin_syn"/>
</dbReference>
<keyword evidence="8 13" id="KW-0547">Nucleotide-binding</keyword>
<dbReference type="InterPro" id="IPR036565">
    <property type="entry name" value="Mur-like_cat_sf"/>
</dbReference>
<comment type="subunit">
    <text evidence="3">Homodimer.</text>
</comment>
<dbReference type="SUPFAM" id="SSF56059">
    <property type="entry name" value="Glutathione synthetase ATP-binding domain-like"/>
    <property type="match status" value="1"/>
</dbReference>
<dbReference type="InterPro" id="IPR004101">
    <property type="entry name" value="Mur_ligase_C"/>
</dbReference>
<gene>
    <name evidence="15" type="primary">cphA</name>
    <name evidence="15" type="ORF">ABV298_30580</name>
</gene>
<dbReference type="InterPro" id="IPR011761">
    <property type="entry name" value="ATP-grasp"/>
</dbReference>
<dbReference type="InterPro" id="IPR036615">
    <property type="entry name" value="Mur_ligase_C_dom_sf"/>
</dbReference>
<accession>A0AAU8FMF0</accession>
<proteinExistence type="inferred from homology"/>
<dbReference type="Gene3D" id="3.90.190.20">
    <property type="entry name" value="Mur ligase, C-terminal domain"/>
    <property type="match status" value="1"/>
</dbReference>
<comment type="catalytic activity">
    <reaction evidence="11">
        <text>[L-4-(L-arginin-2-N-yl)aspartate](n)-L-aspartate + L-arginine + ATP = [L-4-(L-arginin-2-N-yl)aspartate](n+1) + ADP + phosphate + H(+)</text>
        <dbReference type="Rhea" id="RHEA:23888"/>
        <dbReference type="Rhea" id="RHEA-COMP:13732"/>
        <dbReference type="Rhea" id="RHEA-COMP:13733"/>
        <dbReference type="ChEBI" id="CHEBI:15378"/>
        <dbReference type="ChEBI" id="CHEBI:30616"/>
        <dbReference type="ChEBI" id="CHEBI:32682"/>
        <dbReference type="ChEBI" id="CHEBI:43474"/>
        <dbReference type="ChEBI" id="CHEBI:137986"/>
        <dbReference type="ChEBI" id="CHEBI:137990"/>
        <dbReference type="ChEBI" id="CHEBI:456216"/>
        <dbReference type="EC" id="6.3.2.30"/>
    </reaction>
</comment>
<comment type="catalytic activity">
    <reaction evidence="12">
        <text>[L-4-(L-arginin-2-N-yl)aspartate](n) + L-aspartate + ATP = [L-4-(L-arginin-2-N-yl)aspartate](n)-L-aspartate + ADP + phosphate + H(+)</text>
        <dbReference type="Rhea" id="RHEA:13277"/>
        <dbReference type="Rhea" id="RHEA-COMP:13728"/>
        <dbReference type="Rhea" id="RHEA-COMP:13733"/>
        <dbReference type="ChEBI" id="CHEBI:15378"/>
        <dbReference type="ChEBI" id="CHEBI:29991"/>
        <dbReference type="ChEBI" id="CHEBI:30616"/>
        <dbReference type="ChEBI" id="CHEBI:43474"/>
        <dbReference type="ChEBI" id="CHEBI:137986"/>
        <dbReference type="ChEBI" id="CHEBI:137990"/>
        <dbReference type="ChEBI" id="CHEBI:456216"/>
        <dbReference type="EC" id="6.3.2.29"/>
    </reaction>
</comment>
<organism evidence="15">
    <name type="scientific">Dyadobacter sp. 676</name>
    <dbReference type="NCBI Taxonomy" id="3088362"/>
    <lineage>
        <taxon>Bacteria</taxon>
        <taxon>Pseudomonadati</taxon>
        <taxon>Bacteroidota</taxon>
        <taxon>Cytophagia</taxon>
        <taxon>Cytophagales</taxon>
        <taxon>Spirosomataceae</taxon>
        <taxon>Dyadobacter</taxon>
    </lineage>
</organism>
<keyword evidence="7 15" id="KW-0436">Ligase</keyword>
<dbReference type="InterPro" id="IPR044019">
    <property type="entry name" value="Cyanophycin_syn_N"/>
</dbReference>
<dbReference type="EC" id="6.3.2.30" evidence="4"/>
<dbReference type="PANTHER" id="PTHR23135">
    <property type="entry name" value="MUR LIGASE FAMILY MEMBER"/>
    <property type="match status" value="1"/>
</dbReference>
<dbReference type="Pfam" id="PF18921">
    <property type="entry name" value="Cyanophycin_syn"/>
    <property type="match status" value="1"/>
</dbReference>
<name>A0AAU8FMF0_9BACT</name>
<evidence type="ECO:0000256" key="11">
    <source>
        <dbReference type="ARBA" id="ARBA00048094"/>
    </source>
</evidence>
<dbReference type="InterPro" id="IPR018109">
    <property type="entry name" value="Folylpolyglutamate_synth_CS"/>
</dbReference>
<dbReference type="Pfam" id="PF08245">
    <property type="entry name" value="Mur_ligase_M"/>
    <property type="match status" value="1"/>
</dbReference>
<dbReference type="Gene3D" id="3.30.470.20">
    <property type="entry name" value="ATP-grasp fold, B domain"/>
    <property type="match status" value="2"/>
</dbReference>
<evidence type="ECO:0000256" key="12">
    <source>
        <dbReference type="ARBA" id="ARBA00048425"/>
    </source>
</evidence>
<reference evidence="15" key="1">
    <citation type="submission" date="2024-06" db="EMBL/GenBank/DDBJ databases">
        <title>Sequencing and assembly of the genome of Dyadobacter sp. strain 676, a symbiont of Cyamopsis tetragonoloba.</title>
        <authorList>
            <person name="Guro P."/>
            <person name="Sazanova A."/>
            <person name="Kuznetsova I."/>
            <person name="Belimov A."/>
            <person name="Safronova V."/>
        </authorList>
    </citation>
    <scope>NUCLEOTIDE SEQUENCE</scope>
    <source>
        <strain evidence="15">676</strain>
    </source>
</reference>
<evidence type="ECO:0000256" key="1">
    <source>
        <dbReference type="ARBA" id="ARBA00003184"/>
    </source>
</evidence>
<evidence type="ECO:0000256" key="10">
    <source>
        <dbReference type="ARBA" id="ARBA00031353"/>
    </source>
</evidence>
<evidence type="ECO:0000256" key="8">
    <source>
        <dbReference type="ARBA" id="ARBA00022741"/>
    </source>
</evidence>
<evidence type="ECO:0000313" key="15">
    <source>
        <dbReference type="EMBL" id="XCH24593.1"/>
    </source>
</evidence>
<dbReference type="Pfam" id="PF08443">
    <property type="entry name" value="RimK"/>
    <property type="match status" value="2"/>
</dbReference>
<dbReference type="Pfam" id="PF02875">
    <property type="entry name" value="Mur_ligase_C"/>
    <property type="match status" value="1"/>
</dbReference>
<dbReference type="PROSITE" id="PS01011">
    <property type="entry name" value="FOLYLPOLYGLU_SYNT_1"/>
    <property type="match status" value="1"/>
</dbReference>
<dbReference type="NCBIfam" id="NF010623">
    <property type="entry name" value="PRK14016.1"/>
    <property type="match status" value="1"/>
</dbReference>
<dbReference type="AlphaFoldDB" id="A0AAU8FMF0"/>
<dbReference type="GO" id="GO:0071161">
    <property type="term" value="F:cyanophycin synthetase activity (L-arginine-adding)"/>
    <property type="evidence" value="ECO:0007669"/>
    <property type="project" value="UniProtKB-EC"/>
</dbReference>
<dbReference type="Gene3D" id="3.40.1190.10">
    <property type="entry name" value="Mur-like, catalytic domain"/>
    <property type="match status" value="1"/>
</dbReference>
<dbReference type="InterPro" id="IPR013221">
    <property type="entry name" value="Mur_ligase_cen"/>
</dbReference>
<sequence>MEIVEIRCLRGPNVWSTRKYKLVVATLDLEAYEELPTNQIDGFYERLKMAMPSLHSHHCSEGHEGGFFERVKDGTWMGHVVEHIALELQTLAGMDCGFGRTRGTGQYGVYQVVFQYQCERAGILAAERAVAMVVALAEGQRFNVQHTVNELRTIFYQDKFGPSTDSIVSAARARNIPVIQLNDDSLVQLGYGSRQQRIEATLTQRTSYMAVELAGNKFACKKALSSAGIPVPEGAEVASEEALLAAVEELGFPLVVKPLDSNHGKGVTTNIKDTHAALEAYNWAMLFSGKVVVERYVQGADYRLLVIGHRLKAAARRIPASVFGDGVSTIRELIHQTNLDPRRGEGHQNLLTSIAIDTALDTHLGSLGLTLDSVVPSDQQVIVSDAANLSKGGTSEDVTDALHPEIARMAEHISRIVGLDICGVDIMATDVTQPLEHSGTTVIEVNASPGFRMHLSPLAGKPRNVGADVVDMLFPAGANARIPVIAITGTNGKTTTTRLTAHLMGQQGDCVGYTTTDGVYIDGRLIEQGDCTGPESAHKILTNPTVDVAVLETARGGILRSGLGFDQCDVGVITNIASDHLGMNGIQTLEDMRRVKSVVAHAVRPGGYAVLNAENEQCVAVAGELDCNVAYFSINPSNEHVLAHTCEGCLACVYQDGYITIIDANETIRVEPIANIPAAFGGKCRFMIENILAAVLAAYCQGARLSNIKKGLVTFQISDQSTPGRLNHFHFSNFEMVVDYAHNPHGLHALGQYLETVESSGKLGIITGVGDRRDEDIRELGKVAATYFDEIIIRVDDDLRGRDEQEMVGLVRQGILSVKPFCRIRVIGNELKAVRFAIKHSRPGQLIVLLSDKFRDSIALIKKFRQLEGRSRRAKPMLAVTAD</sequence>
<evidence type="ECO:0000256" key="13">
    <source>
        <dbReference type="PROSITE-ProRule" id="PRU00409"/>
    </source>
</evidence>
<evidence type="ECO:0000259" key="14">
    <source>
        <dbReference type="PROSITE" id="PS50975"/>
    </source>
</evidence>
<keyword evidence="9 13" id="KW-0067">ATP-binding</keyword>
<evidence type="ECO:0000256" key="6">
    <source>
        <dbReference type="ARBA" id="ARBA00022036"/>
    </source>
</evidence>
<dbReference type="InterPro" id="IPR013651">
    <property type="entry name" value="ATP-grasp_RimK-type"/>
</dbReference>
<comment type="function">
    <text evidence="1">Catalyzes the ATP-dependent polymerization of arginine and aspartate to multi-L-arginyl-poly-L-aspartic acid (cyanophycin; a water-insoluble reserve polymer).</text>
</comment>
<dbReference type="NCBIfam" id="TIGR02068">
    <property type="entry name" value="cya_phycin_syn"/>
    <property type="match status" value="1"/>
</dbReference>
<dbReference type="SUPFAM" id="SSF53244">
    <property type="entry name" value="MurD-like peptide ligases, peptide-binding domain"/>
    <property type="match status" value="1"/>
</dbReference>
<dbReference type="PROSITE" id="PS50975">
    <property type="entry name" value="ATP_GRASP"/>
    <property type="match status" value="1"/>
</dbReference>
<evidence type="ECO:0000256" key="2">
    <source>
        <dbReference type="ARBA" id="ARBA00009060"/>
    </source>
</evidence>
<evidence type="ECO:0000256" key="4">
    <source>
        <dbReference type="ARBA" id="ARBA00012968"/>
    </source>
</evidence>
<dbReference type="GO" id="GO:0004326">
    <property type="term" value="F:tetrahydrofolylpolyglutamate synthase activity"/>
    <property type="evidence" value="ECO:0007669"/>
    <property type="project" value="InterPro"/>
</dbReference>
<protein>
    <recommendedName>
        <fullName evidence="6">Cyanophycin synthetase</fullName>
        <ecNumber evidence="5">6.3.2.29</ecNumber>
        <ecNumber evidence="4">6.3.2.30</ecNumber>
    </recommendedName>
    <alternativeName>
        <fullName evidence="10">Cyanophycin synthase</fullName>
    </alternativeName>
</protein>
<evidence type="ECO:0000256" key="3">
    <source>
        <dbReference type="ARBA" id="ARBA00011738"/>
    </source>
</evidence>
<dbReference type="EMBL" id="CP159289">
    <property type="protein sequence ID" value="XCH24593.1"/>
    <property type="molecule type" value="Genomic_DNA"/>
</dbReference>
<dbReference type="GO" id="GO:0005524">
    <property type="term" value="F:ATP binding"/>
    <property type="evidence" value="ECO:0007669"/>
    <property type="project" value="UniProtKB-UniRule"/>
</dbReference>
<evidence type="ECO:0000256" key="7">
    <source>
        <dbReference type="ARBA" id="ARBA00022598"/>
    </source>
</evidence>
<dbReference type="SUPFAM" id="SSF53623">
    <property type="entry name" value="MurD-like peptide ligases, catalytic domain"/>
    <property type="match status" value="1"/>
</dbReference>
<dbReference type="GO" id="GO:0071160">
    <property type="term" value="F:cyanophycin synthetase activity (L-aspartate-adding)"/>
    <property type="evidence" value="ECO:0007669"/>
    <property type="project" value="UniProtKB-EC"/>
</dbReference>
<evidence type="ECO:0000256" key="9">
    <source>
        <dbReference type="ARBA" id="ARBA00022840"/>
    </source>
</evidence>